<organism evidence="2">
    <name type="scientific">Oryza punctata</name>
    <name type="common">Red rice</name>
    <dbReference type="NCBI Taxonomy" id="4537"/>
    <lineage>
        <taxon>Eukaryota</taxon>
        <taxon>Viridiplantae</taxon>
        <taxon>Streptophyta</taxon>
        <taxon>Embryophyta</taxon>
        <taxon>Tracheophyta</taxon>
        <taxon>Spermatophyta</taxon>
        <taxon>Magnoliopsida</taxon>
        <taxon>Liliopsida</taxon>
        <taxon>Poales</taxon>
        <taxon>Poaceae</taxon>
        <taxon>BOP clade</taxon>
        <taxon>Oryzoideae</taxon>
        <taxon>Oryzeae</taxon>
        <taxon>Oryzinae</taxon>
        <taxon>Oryza</taxon>
    </lineage>
</organism>
<proteinExistence type="predicted"/>
<sequence length="545" mass="61125">MAEESSPFDEVPAYLLHEITRHIPCKVDRVRALVANRSWRTSLQALPPPPLPPQLPWLLRPSAGGPTFSCLLSGADEHSVHRVRVPADLRGARYFGSYDGGWLFLASGQTSGHMLFNIRTEQRLFLPDTVSRPWISDDFPMIMLAATVSSPPSDTDEPCIGAAIVHCTPFITDARQITFWRMGSHMAIPSIPPEHPFDVVSNQFVVEEMEDVIYHKGAFHFVSKLKNVLVCRLALHQADLVVDHREWLVFAPQDDLGYPRPVATARYLVESREQLLMVLKCTCNLPGWPPLVFSVFEMTHVQAPAGAPQYAWAPVPALVGRMLFVGHGCSRSYELANFPGFQEGIYFLDDLQFYDVSRIIQYQEYLCFDNGKYTSGPPLVVSRCFWPDQVNSNYSSPVWLLPGGEDADNNAQAQDDVDMLEALHRIYRHVPCKLDRVHMLLVCRAWRASLRRPPPLPPQLPWLLVPSPRGPTFSCLLSGANELSVHRVGGVPADLLSARFFGSYDGGWIFLARRRNSGNMLSTSAQDGASPSRTLSARRWEWTAP</sequence>
<dbReference type="STRING" id="4537.A0A0E0L5X9"/>
<dbReference type="PANTHER" id="PTHR33110">
    <property type="entry name" value="F-BOX/KELCH-REPEAT PROTEIN-RELATED"/>
    <property type="match status" value="1"/>
</dbReference>
<dbReference type="InterPro" id="IPR005174">
    <property type="entry name" value="KIB1-4_b-propeller"/>
</dbReference>
<protein>
    <recommendedName>
        <fullName evidence="1">KIB1-4 beta-propeller domain-containing protein</fullName>
    </recommendedName>
</protein>
<name>A0A0E0L5X9_ORYPU</name>
<dbReference type="AlphaFoldDB" id="A0A0E0L5X9"/>
<dbReference type="Gramene" id="OPUNC05G23930.2">
    <property type="protein sequence ID" value="OPUNC05G23930.2"/>
    <property type="gene ID" value="OPUNC05G23930"/>
</dbReference>
<reference evidence="2" key="2">
    <citation type="submission" date="2018-05" db="EMBL/GenBank/DDBJ databases">
        <title>OpunRS2 (Oryza punctata Reference Sequence Version 2).</title>
        <authorList>
            <person name="Zhang J."/>
            <person name="Kudrna D."/>
            <person name="Lee S."/>
            <person name="Talag J."/>
            <person name="Welchert J."/>
            <person name="Wing R.A."/>
        </authorList>
    </citation>
    <scope>NUCLEOTIDE SEQUENCE [LARGE SCALE GENOMIC DNA]</scope>
</reference>
<accession>A0A0E0L5X9</accession>
<dbReference type="Pfam" id="PF03478">
    <property type="entry name" value="Beta-prop_KIB1-4"/>
    <property type="match status" value="1"/>
</dbReference>
<evidence type="ECO:0000259" key="1">
    <source>
        <dbReference type="Pfam" id="PF03478"/>
    </source>
</evidence>
<dbReference type="eggNOG" id="ENOG502R3C3">
    <property type="taxonomic scope" value="Eukaryota"/>
</dbReference>
<dbReference type="HOGENOM" id="CLU_019286_5_1_1"/>
<feature type="domain" description="KIB1-4 beta-propeller" evidence="1">
    <location>
        <begin position="76"/>
        <end position="355"/>
    </location>
</feature>
<dbReference type="OMA" id="RCFWPDQ"/>
<reference evidence="2" key="1">
    <citation type="submission" date="2015-04" db="UniProtKB">
        <authorList>
            <consortium name="EnsemblPlants"/>
        </authorList>
    </citation>
    <scope>IDENTIFICATION</scope>
</reference>
<dbReference type="Proteomes" id="UP000026962">
    <property type="component" value="Chromosome 5"/>
</dbReference>
<keyword evidence="3" id="KW-1185">Reference proteome</keyword>
<dbReference type="PANTHER" id="PTHR33110:SF135">
    <property type="entry name" value="OS05G0539300 PROTEIN"/>
    <property type="match status" value="1"/>
</dbReference>
<evidence type="ECO:0000313" key="2">
    <source>
        <dbReference type="EnsemblPlants" id="OPUNC05G23930.2"/>
    </source>
</evidence>
<evidence type="ECO:0000313" key="3">
    <source>
        <dbReference type="Proteomes" id="UP000026962"/>
    </source>
</evidence>
<dbReference type="EnsemblPlants" id="OPUNC05G23930.2">
    <property type="protein sequence ID" value="OPUNC05G23930.2"/>
    <property type="gene ID" value="OPUNC05G23930"/>
</dbReference>